<dbReference type="RefSeq" id="WP_189016166.1">
    <property type="nucleotide sequence ID" value="NZ_BMHE01000032.1"/>
</dbReference>
<feature type="transmembrane region" description="Helical" evidence="1">
    <location>
        <begin position="41"/>
        <end position="60"/>
    </location>
</feature>
<dbReference type="InterPro" id="IPR009936">
    <property type="entry name" value="DUF1468"/>
</dbReference>
<organism evidence="3 4">
    <name type="scientific">Paenibacillus marchantiophytorum</name>
    <dbReference type="NCBI Taxonomy" id="1619310"/>
    <lineage>
        <taxon>Bacteria</taxon>
        <taxon>Bacillati</taxon>
        <taxon>Bacillota</taxon>
        <taxon>Bacilli</taxon>
        <taxon>Bacillales</taxon>
        <taxon>Paenibacillaceae</taxon>
        <taxon>Paenibacillus</taxon>
    </lineage>
</organism>
<evidence type="ECO:0000256" key="1">
    <source>
        <dbReference type="SAM" id="Phobius"/>
    </source>
</evidence>
<accession>A0ABQ1F1L2</accession>
<dbReference type="Pfam" id="PF07331">
    <property type="entry name" value="TctB"/>
    <property type="match status" value="1"/>
</dbReference>
<feature type="transmembrane region" description="Helical" evidence="1">
    <location>
        <begin position="12"/>
        <end position="29"/>
    </location>
</feature>
<comment type="caution">
    <text evidence="3">The sequence shown here is derived from an EMBL/GenBank/DDBJ whole genome shotgun (WGS) entry which is preliminary data.</text>
</comment>
<keyword evidence="4" id="KW-1185">Reference proteome</keyword>
<sequence>MKASCYAALAKSAVPFAVGLFFFILSRRLSFGTWNDPGPGLWPTCLSALIMLVSLLLFFMDRRVEEEESFTRDARFPLYGLISLAIFILLFDQIGLTLPCLAAFVFWIRFLGKESWRSSILVSLGLTAAIYAIFAWGLDIPFPDDKLLHLFG</sequence>
<proteinExistence type="predicted"/>
<keyword evidence="1" id="KW-0812">Transmembrane</keyword>
<dbReference type="EMBL" id="BMHE01000032">
    <property type="protein sequence ID" value="GFZ97095.1"/>
    <property type="molecule type" value="Genomic_DNA"/>
</dbReference>
<feature type="transmembrane region" description="Helical" evidence="1">
    <location>
        <begin position="81"/>
        <end position="108"/>
    </location>
</feature>
<name>A0ABQ1F1L2_9BACL</name>
<feature type="domain" description="DUF1468" evidence="2">
    <location>
        <begin position="17"/>
        <end position="143"/>
    </location>
</feature>
<dbReference type="Proteomes" id="UP000615455">
    <property type="component" value="Unassembled WGS sequence"/>
</dbReference>
<evidence type="ECO:0000259" key="2">
    <source>
        <dbReference type="Pfam" id="PF07331"/>
    </source>
</evidence>
<feature type="transmembrane region" description="Helical" evidence="1">
    <location>
        <begin position="120"/>
        <end position="138"/>
    </location>
</feature>
<gene>
    <name evidence="3" type="ORF">GCM10008018_49340</name>
</gene>
<protein>
    <recommendedName>
        <fullName evidence="2">DUF1468 domain-containing protein</fullName>
    </recommendedName>
</protein>
<keyword evidence="1" id="KW-1133">Transmembrane helix</keyword>
<evidence type="ECO:0000313" key="4">
    <source>
        <dbReference type="Proteomes" id="UP000615455"/>
    </source>
</evidence>
<evidence type="ECO:0000313" key="3">
    <source>
        <dbReference type="EMBL" id="GFZ97095.1"/>
    </source>
</evidence>
<reference evidence="4" key="1">
    <citation type="journal article" date="2019" name="Int. J. Syst. Evol. Microbiol.">
        <title>The Global Catalogue of Microorganisms (GCM) 10K type strain sequencing project: providing services to taxonomists for standard genome sequencing and annotation.</title>
        <authorList>
            <consortium name="The Broad Institute Genomics Platform"/>
            <consortium name="The Broad Institute Genome Sequencing Center for Infectious Disease"/>
            <person name="Wu L."/>
            <person name="Ma J."/>
        </authorList>
    </citation>
    <scope>NUCLEOTIDE SEQUENCE [LARGE SCALE GENOMIC DNA]</scope>
    <source>
        <strain evidence="4">CGMCC 1.15043</strain>
    </source>
</reference>
<keyword evidence="1" id="KW-0472">Membrane</keyword>